<feature type="domain" description="DUF7344" evidence="3">
    <location>
        <begin position="14"/>
        <end position="92"/>
    </location>
</feature>
<name>A0A897N906_9EURY</name>
<reference evidence="4 5" key="1">
    <citation type="submission" date="2020-11" db="EMBL/GenBank/DDBJ databases">
        <title>Carbohydrate-dependent, anaerobic sulfur respiration: A novel catabolism in halophilic archaea.</title>
        <authorList>
            <person name="Sorokin D.Y."/>
            <person name="Messina E."/>
            <person name="Smedile F."/>
            <person name="La Cono V."/>
            <person name="Hallsworth J.E."/>
            <person name="Yakimov M.M."/>
        </authorList>
    </citation>
    <scope>NUCLEOTIDE SEQUENCE [LARGE SCALE GENOMIC DNA]</scope>
    <source>
        <strain evidence="4 5">HSR12-2</strain>
    </source>
</reference>
<keyword evidence="2" id="KW-1133">Transmembrane helix</keyword>
<evidence type="ECO:0000313" key="5">
    <source>
        <dbReference type="Proteomes" id="UP000662973"/>
    </source>
</evidence>
<dbReference type="EMBL" id="CP064788">
    <property type="protein sequence ID" value="QSG07755.1"/>
    <property type="molecule type" value="Genomic_DNA"/>
</dbReference>
<keyword evidence="2" id="KW-0472">Membrane</keyword>
<sequence length="180" mass="20593">MSEETDMLSPDQAFDILSNQRRRYALHYLSDHPEGEKLQELARQLAAWENEIAAEEVSKKQQKRVYVSLYQTHIPKLEAEGVVDYDSESGLITLTRHADDVTTYLQDDEDRSDQWHRYYLALVVAGTVVFTATVLELPVFAVLTPTIVGLTILFAFGVLTVQYFLVRRRESQGVSRSSEH</sequence>
<dbReference type="Proteomes" id="UP000662973">
    <property type="component" value="Chromosome"/>
</dbReference>
<keyword evidence="1" id="KW-0175">Coiled coil</keyword>
<protein>
    <submittedName>
        <fullName evidence="4">Putative trancriptional regulator, ArsR family</fullName>
    </submittedName>
</protein>
<dbReference type="Pfam" id="PF24035">
    <property type="entry name" value="DUF7344"/>
    <property type="match status" value="1"/>
</dbReference>
<evidence type="ECO:0000259" key="3">
    <source>
        <dbReference type="Pfam" id="PF24035"/>
    </source>
</evidence>
<evidence type="ECO:0000256" key="2">
    <source>
        <dbReference type="SAM" id="Phobius"/>
    </source>
</evidence>
<evidence type="ECO:0000256" key="1">
    <source>
        <dbReference type="SAM" id="Coils"/>
    </source>
</evidence>
<feature type="transmembrane region" description="Helical" evidence="2">
    <location>
        <begin position="118"/>
        <end position="141"/>
    </location>
</feature>
<keyword evidence="5" id="KW-1185">Reference proteome</keyword>
<dbReference type="KEGG" id="hds:HSR122_0344"/>
<dbReference type="GeneID" id="68851015"/>
<proteinExistence type="predicted"/>
<gene>
    <name evidence="4" type="ORF">HSR122_0344</name>
</gene>
<accession>A0A897N906</accession>
<organism evidence="4 5">
    <name type="scientific">Halapricum desulfuricans</name>
    <dbReference type="NCBI Taxonomy" id="2841257"/>
    <lineage>
        <taxon>Archaea</taxon>
        <taxon>Methanobacteriati</taxon>
        <taxon>Methanobacteriota</taxon>
        <taxon>Stenosarchaea group</taxon>
        <taxon>Halobacteria</taxon>
        <taxon>Halobacteriales</taxon>
        <taxon>Haloarculaceae</taxon>
        <taxon>Halapricum</taxon>
    </lineage>
</organism>
<dbReference type="AlphaFoldDB" id="A0A897N906"/>
<evidence type="ECO:0000313" key="4">
    <source>
        <dbReference type="EMBL" id="QSG07755.1"/>
    </source>
</evidence>
<feature type="coiled-coil region" evidence="1">
    <location>
        <begin position="38"/>
        <end position="65"/>
    </location>
</feature>
<dbReference type="RefSeq" id="WP_229110946.1">
    <property type="nucleotide sequence ID" value="NZ_CP064788.1"/>
</dbReference>
<dbReference type="InterPro" id="IPR055768">
    <property type="entry name" value="DUF7344"/>
</dbReference>
<keyword evidence="2" id="KW-0812">Transmembrane</keyword>
<feature type="transmembrane region" description="Helical" evidence="2">
    <location>
        <begin position="147"/>
        <end position="166"/>
    </location>
</feature>